<feature type="compositionally biased region" description="Basic and acidic residues" evidence="1">
    <location>
        <begin position="119"/>
        <end position="128"/>
    </location>
</feature>
<feature type="compositionally biased region" description="Polar residues" evidence="1">
    <location>
        <begin position="72"/>
        <end position="107"/>
    </location>
</feature>
<dbReference type="Proteomes" id="UP000579945">
    <property type="component" value="Unassembled WGS sequence"/>
</dbReference>
<dbReference type="AlphaFoldDB" id="A0A7W5YQS5"/>
<evidence type="ECO:0000313" key="3">
    <source>
        <dbReference type="Proteomes" id="UP000579945"/>
    </source>
</evidence>
<accession>A0A7W5YQS5</accession>
<dbReference type="EMBL" id="JACIBV010000001">
    <property type="protein sequence ID" value="MBB3726669.1"/>
    <property type="molecule type" value="Genomic_DNA"/>
</dbReference>
<feature type="region of interest" description="Disordered" evidence="1">
    <location>
        <begin position="49"/>
        <end position="147"/>
    </location>
</feature>
<gene>
    <name evidence="2" type="ORF">FHR33_002529</name>
</gene>
<protein>
    <submittedName>
        <fullName evidence="2">Uncharacterized protein</fullName>
    </submittedName>
</protein>
<organism evidence="2 3">
    <name type="scientific">Nonomuraea dietziae</name>
    <dbReference type="NCBI Taxonomy" id="65515"/>
    <lineage>
        <taxon>Bacteria</taxon>
        <taxon>Bacillati</taxon>
        <taxon>Actinomycetota</taxon>
        <taxon>Actinomycetes</taxon>
        <taxon>Streptosporangiales</taxon>
        <taxon>Streptosporangiaceae</taxon>
        <taxon>Nonomuraea</taxon>
    </lineage>
</organism>
<name>A0A7W5YQS5_9ACTN</name>
<reference evidence="2 3" key="1">
    <citation type="submission" date="2020-08" db="EMBL/GenBank/DDBJ databases">
        <title>Sequencing the genomes of 1000 actinobacteria strains.</title>
        <authorList>
            <person name="Klenk H.-P."/>
        </authorList>
    </citation>
    <scope>NUCLEOTIDE SEQUENCE [LARGE SCALE GENOMIC DNA]</scope>
    <source>
        <strain evidence="2 3">DSM 44320</strain>
    </source>
</reference>
<dbReference type="GeneID" id="95389018"/>
<proteinExistence type="predicted"/>
<evidence type="ECO:0000256" key="1">
    <source>
        <dbReference type="SAM" id="MobiDB-lite"/>
    </source>
</evidence>
<dbReference type="RefSeq" id="WP_183646240.1">
    <property type="nucleotide sequence ID" value="NZ_BAAAXX010000001.1"/>
</dbReference>
<sequence length="185" mass="18966">MALASARRLAAAGAVTAFIVGGVTMVAGAGTAMASDCKLLVLVCDEPVQGGDPDDPWKPDVRVPDVPLPHDTWSNAPAPQDTWSNAPAPQETWSNAPAPQDTWSSGPAQPPKQEAPWKPVDEDRHRMPDGPPQTGAGGLAGADPMWPFAAGGAALLTGAGLAGFALRRGRPAAATLRRGRPATAE</sequence>
<keyword evidence="3" id="KW-1185">Reference proteome</keyword>
<evidence type="ECO:0000313" key="2">
    <source>
        <dbReference type="EMBL" id="MBB3726669.1"/>
    </source>
</evidence>
<comment type="caution">
    <text evidence="2">The sequence shown here is derived from an EMBL/GenBank/DDBJ whole genome shotgun (WGS) entry which is preliminary data.</text>
</comment>